<keyword evidence="3" id="KW-1185">Reference proteome</keyword>
<dbReference type="Proteomes" id="UP001296943">
    <property type="component" value="Unassembled WGS sequence"/>
</dbReference>
<dbReference type="InterPro" id="IPR030395">
    <property type="entry name" value="GP_PDE_dom"/>
</dbReference>
<sequence>MVVELRKRSRKVASLVLATSVVLGANSFLPLVEKYVQASEQETTFVEENFDQVSGQALPDGWELIQGQAEVVDGQLELTSPSISSPSRVLIPVTEDTGDYVFEADMTFLSAVEDTRWASLMYRVQSEDYPYYQFAIRRGTTALNGLEFAIRNENNRWEVPEKTFYPEPFQFNKAYHLKVVVKDHRVQHFVNGQLVIDTDLATEWSKGDVGFQVSGATVQFDNVKLTSQSETLPPLEESSAFLPEEPETNIIHAPTVISPFETVEDVEKSSGVSSMILPIEASERGDLSVNETPVSEALQAMRGKVIPIFQIEDEKIVPALKDIIQNSNIQDFHIMSSDPKIVNEMKEAAPIARGAVEYTKNALNKHDLEQFALDIHRNNAKVAVIPQKLLTPDVIHYLHSRTISVWGIGGDNESDAHSLIHLGVDGIIAENENQTIQAFSQYPENTIVQRPIVAAHRGVPSLAPENTMAGYDLAYELGADMIETDLQRTKDGHLVIMHDYTVDRTTNGTGAVSSLTLEEIRQLDAGIKFGPEFEGEKVPTFREILQAYKGKDVVLLVELKATGIEEQVIEEIEQEGMTNQVLIQSFNLSSVVKSHELKPEIGVGYLFSSGVPSTTEGKLKNAQQMLNYASTVNATLNSSYGSLSKEFITYMRQRGMTSLHWTFRNEQALEKQLLDGLIGPITDYTQWLTDAPIRLETPIKTRNLKVGKSTTIQAKAFVHYREDKKDNIQTSLFVTGDEKSVEIEGNTIKALAPGEVNVFVTHSFTMLGKEWNLVAEPIEVTIR</sequence>
<evidence type="ECO:0000313" key="3">
    <source>
        <dbReference type="Proteomes" id="UP001296943"/>
    </source>
</evidence>
<dbReference type="SUPFAM" id="SSF51695">
    <property type="entry name" value="PLC-like phosphodiesterases"/>
    <property type="match status" value="2"/>
</dbReference>
<dbReference type="PROSITE" id="PS51704">
    <property type="entry name" value="GP_PDE"/>
    <property type="match status" value="1"/>
</dbReference>
<evidence type="ECO:0000259" key="1">
    <source>
        <dbReference type="PROSITE" id="PS51704"/>
    </source>
</evidence>
<dbReference type="Gene3D" id="3.20.20.190">
    <property type="entry name" value="Phosphatidylinositol (PI) phosphodiesterase"/>
    <property type="match status" value="2"/>
</dbReference>
<dbReference type="InterPro" id="IPR010496">
    <property type="entry name" value="AL/BT2_dom"/>
</dbReference>
<gene>
    <name evidence="2" type="ORF">JOC48_000625</name>
</gene>
<protein>
    <submittedName>
        <fullName evidence="2">Glycerophosphoryl diester phosphodiesterase</fullName>
    </submittedName>
</protein>
<dbReference type="InterPro" id="IPR017946">
    <property type="entry name" value="PLC-like_Pdiesterase_TIM-brl"/>
</dbReference>
<accession>A0ABS2MW96</accession>
<dbReference type="Pfam" id="PF06439">
    <property type="entry name" value="3keto-disac_hyd"/>
    <property type="match status" value="1"/>
</dbReference>
<evidence type="ECO:0000313" key="2">
    <source>
        <dbReference type="EMBL" id="MBM7570147.1"/>
    </source>
</evidence>
<feature type="domain" description="GP-PDE" evidence="1">
    <location>
        <begin position="451"/>
        <end position="692"/>
    </location>
</feature>
<dbReference type="RefSeq" id="WP_204497575.1">
    <property type="nucleotide sequence ID" value="NZ_JAFBDR010000002.1"/>
</dbReference>
<dbReference type="PANTHER" id="PTHR46211">
    <property type="entry name" value="GLYCEROPHOSPHORYL DIESTER PHOSPHODIESTERASE"/>
    <property type="match status" value="1"/>
</dbReference>
<reference evidence="2 3" key="1">
    <citation type="submission" date="2021-01" db="EMBL/GenBank/DDBJ databases">
        <title>Genomic Encyclopedia of Type Strains, Phase IV (KMG-IV): sequencing the most valuable type-strain genomes for metagenomic binning, comparative biology and taxonomic classification.</title>
        <authorList>
            <person name="Goeker M."/>
        </authorList>
    </citation>
    <scope>NUCLEOTIDE SEQUENCE [LARGE SCALE GENOMIC DNA]</scope>
    <source>
        <strain evidence="2 3">DSM 23711</strain>
    </source>
</reference>
<dbReference type="Pfam" id="PF03009">
    <property type="entry name" value="GDPD"/>
    <property type="match status" value="1"/>
</dbReference>
<comment type="caution">
    <text evidence="2">The sequence shown here is derived from an EMBL/GenBank/DDBJ whole genome shotgun (WGS) entry which is preliminary data.</text>
</comment>
<dbReference type="EMBL" id="JAFBDR010000002">
    <property type="protein sequence ID" value="MBM7570147.1"/>
    <property type="molecule type" value="Genomic_DNA"/>
</dbReference>
<dbReference type="PANTHER" id="PTHR46211:SF14">
    <property type="entry name" value="GLYCEROPHOSPHODIESTER PHOSPHODIESTERASE"/>
    <property type="match status" value="1"/>
</dbReference>
<proteinExistence type="predicted"/>
<name>A0ABS2MW96_9BACI</name>
<organism evidence="2 3">
    <name type="scientific">Aquibacillus albus</name>
    <dbReference type="NCBI Taxonomy" id="1168171"/>
    <lineage>
        <taxon>Bacteria</taxon>
        <taxon>Bacillati</taxon>
        <taxon>Bacillota</taxon>
        <taxon>Bacilli</taxon>
        <taxon>Bacillales</taxon>
        <taxon>Bacillaceae</taxon>
        <taxon>Aquibacillus</taxon>
    </lineage>
</organism>
<dbReference type="Gene3D" id="2.60.120.560">
    <property type="entry name" value="Exo-inulinase, domain 1"/>
    <property type="match status" value="1"/>
</dbReference>